<dbReference type="InterPro" id="IPR001715">
    <property type="entry name" value="CH_dom"/>
</dbReference>
<keyword evidence="2" id="KW-1133">Transmembrane helix</keyword>
<name>A0A7R8ZTD9_9CRUS</name>
<protein>
    <submittedName>
        <fullName evidence="3">Uncharacterized protein</fullName>
    </submittedName>
</protein>
<dbReference type="CDD" id="cd21205">
    <property type="entry name" value="CH_LRCH"/>
    <property type="match status" value="1"/>
</dbReference>
<keyword evidence="2" id="KW-0472">Membrane</keyword>
<feature type="compositionally biased region" description="Basic and acidic residues" evidence="1">
    <location>
        <begin position="390"/>
        <end position="402"/>
    </location>
</feature>
<dbReference type="AlphaFoldDB" id="A0A7R8ZTD9"/>
<feature type="region of interest" description="Disordered" evidence="1">
    <location>
        <begin position="386"/>
        <end position="450"/>
    </location>
</feature>
<dbReference type="SUPFAM" id="SSF47576">
    <property type="entry name" value="Calponin-homology domain, CH-domain"/>
    <property type="match status" value="1"/>
</dbReference>
<evidence type="ECO:0000256" key="1">
    <source>
        <dbReference type="SAM" id="MobiDB-lite"/>
    </source>
</evidence>
<dbReference type="EMBL" id="OB663245">
    <property type="protein sequence ID" value="CAD7231169.1"/>
    <property type="molecule type" value="Genomic_DNA"/>
</dbReference>
<dbReference type="SMART" id="SM00033">
    <property type="entry name" value="CH"/>
    <property type="match status" value="1"/>
</dbReference>
<dbReference type="GO" id="GO:0005884">
    <property type="term" value="C:actin filament"/>
    <property type="evidence" value="ECO:0007669"/>
    <property type="project" value="TreeGrafter"/>
</dbReference>
<keyword evidence="2" id="KW-0812">Transmembrane</keyword>
<feature type="compositionally biased region" description="Basic residues" evidence="1">
    <location>
        <begin position="407"/>
        <end position="450"/>
    </location>
</feature>
<accession>A0A7R8ZTD9</accession>
<proteinExistence type="predicted"/>
<evidence type="ECO:0000256" key="2">
    <source>
        <dbReference type="SAM" id="Phobius"/>
    </source>
</evidence>
<dbReference type="Pfam" id="PF00307">
    <property type="entry name" value="CH"/>
    <property type="match status" value="1"/>
</dbReference>
<dbReference type="PROSITE" id="PS50021">
    <property type="entry name" value="CH"/>
    <property type="match status" value="1"/>
</dbReference>
<feature type="transmembrane region" description="Helical" evidence="2">
    <location>
        <begin position="350"/>
        <end position="372"/>
    </location>
</feature>
<dbReference type="OrthoDB" id="6149831at2759"/>
<sequence length="469" mass="52261">MVQARQSIESRLRVSLPEDLPSALTDGVVLCHLANHVRSRAVASIHVPSPAVPKLSVAKCRRNIENFLDACRRIGVPESLLFDPADLLTLLDDESSSVAMATDNSSHSLEEPPTRASLLLHDPYEPTNTVYDEPLGFSPSLLTCTLASLMTFAPDLTKDEYDVFNTILAEADDLALDEEMVVRTQEDEEDFPEGHHHHQLQMDSPLHFDTEEDSSLRDVPDIEVDPDSVSCCKRSSTVRNLVSRFDRMVESQSPTSNTLDDEELRLFSHQNNLDEGCKRVNYEKALSVEVEGSQSDEELPSMSSSLLMEVRLYEEAEAAEAMRESSTTLGPDESSSLPDLPQEDWSDSRFLAFVSALLLAMCCLLPVLPLALGTLGVGLLLSPAGAGAEGGEREKAGEEEGKAGGSLKRKGRRVKRKGRRVRRRKGRRVRREKRRVKKLRREKRRLKRKARTCTVVAKEGTLGRLKNEY</sequence>
<dbReference type="PANTHER" id="PTHR46756">
    <property type="entry name" value="TRANSGELIN"/>
    <property type="match status" value="1"/>
</dbReference>
<gene>
    <name evidence="3" type="ORF">CTOB1V02_LOCUS9023</name>
</gene>
<dbReference type="PANTHER" id="PTHR46756:SF18">
    <property type="entry name" value="GAS2-LIKE PROTEIN PICKLED EGGS"/>
    <property type="match status" value="1"/>
</dbReference>
<dbReference type="Gene3D" id="1.10.418.10">
    <property type="entry name" value="Calponin-like domain"/>
    <property type="match status" value="1"/>
</dbReference>
<dbReference type="GO" id="GO:0051015">
    <property type="term" value="F:actin filament binding"/>
    <property type="evidence" value="ECO:0007669"/>
    <property type="project" value="TreeGrafter"/>
</dbReference>
<feature type="compositionally biased region" description="Polar residues" evidence="1">
    <location>
        <begin position="324"/>
        <end position="337"/>
    </location>
</feature>
<evidence type="ECO:0000313" key="3">
    <source>
        <dbReference type="EMBL" id="CAD7231169.1"/>
    </source>
</evidence>
<dbReference type="GO" id="GO:0051764">
    <property type="term" value="P:actin crosslink formation"/>
    <property type="evidence" value="ECO:0007669"/>
    <property type="project" value="TreeGrafter"/>
</dbReference>
<organism evidence="3">
    <name type="scientific">Cyprideis torosa</name>
    <dbReference type="NCBI Taxonomy" id="163714"/>
    <lineage>
        <taxon>Eukaryota</taxon>
        <taxon>Metazoa</taxon>
        <taxon>Ecdysozoa</taxon>
        <taxon>Arthropoda</taxon>
        <taxon>Crustacea</taxon>
        <taxon>Oligostraca</taxon>
        <taxon>Ostracoda</taxon>
        <taxon>Podocopa</taxon>
        <taxon>Podocopida</taxon>
        <taxon>Cytherocopina</taxon>
        <taxon>Cytheroidea</taxon>
        <taxon>Cytherideidae</taxon>
        <taxon>Cyprideis</taxon>
    </lineage>
</organism>
<reference evidence="3" key="1">
    <citation type="submission" date="2020-11" db="EMBL/GenBank/DDBJ databases">
        <authorList>
            <person name="Tran Van P."/>
        </authorList>
    </citation>
    <scope>NUCLEOTIDE SEQUENCE</scope>
</reference>
<feature type="region of interest" description="Disordered" evidence="1">
    <location>
        <begin position="318"/>
        <end position="341"/>
    </location>
</feature>
<dbReference type="InterPro" id="IPR036872">
    <property type="entry name" value="CH_dom_sf"/>
</dbReference>
<dbReference type="GO" id="GO:0008093">
    <property type="term" value="F:cytoskeletal anchor activity"/>
    <property type="evidence" value="ECO:0007669"/>
    <property type="project" value="TreeGrafter"/>
</dbReference>